<evidence type="ECO:0000313" key="2">
    <source>
        <dbReference type="Proteomes" id="UP001419084"/>
    </source>
</evidence>
<protein>
    <submittedName>
        <fullName evidence="1">Uncharacterized protein</fullName>
    </submittedName>
</protein>
<comment type="caution">
    <text evidence="1">The sequence shown here is derived from an EMBL/GenBank/DDBJ whole genome shotgun (WGS) entry which is preliminary data.</text>
</comment>
<organism evidence="1 2">
    <name type="scientific">Lacrimispora amygdalina</name>
    <dbReference type="NCBI Taxonomy" id="253257"/>
    <lineage>
        <taxon>Bacteria</taxon>
        <taxon>Bacillati</taxon>
        <taxon>Bacillota</taxon>
        <taxon>Clostridia</taxon>
        <taxon>Lachnospirales</taxon>
        <taxon>Lachnospiraceae</taxon>
        <taxon>Lacrimispora</taxon>
    </lineage>
</organism>
<accession>A0ABQ5M4L4</accession>
<gene>
    <name evidence="1" type="ORF">LAD12857_17200</name>
</gene>
<dbReference type="EMBL" id="BRPJ01000031">
    <property type="protein sequence ID" value="GLB29797.1"/>
    <property type="molecule type" value="Genomic_DNA"/>
</dbReference>
<dbReference type="Proteomes" id="UP001419084">
    <property type="component" value="Unassembled WGS sequence"/>
</dbReference>
<keyword evidence="2" id="KW-1185">Reference proteome</keyword>
<evidence type="ECO:0000313" key="1">
    <source>
        <dbReference type="EMBL" id="GLB29797.1"/>
    </source>
</evidence>
<dbReference type="RefSeq" id="WP_346065058.1">
    <property type="nucleotide sequence ID" value="NZ_BRPJ01000031.1"/>
</dbReference>
<reference evidence="1 2" key="1">
    <citation type="journal article" date="2024" name="Int. J. Syst. Evol. Microbiol.">
        <title>Lacrimispora brassicae sp. nov. isolated from fermented cabbage, and proposal of Clostridium indicum Gundawar et al. 2019 and Clostridium methoxybenzovorans Mechichi et al. 1999 as heterotypic synonyms of Lacrimispora amygdalina (Parshina et al. 2003) Haas and Blanchard 2020 and Lacrimispora indolis (McClung and McCoy 1957) Haas and Blanchard 2020, respectively.</title>
        <authorList>
            <person name="Kobayashi H."/>
            <person name="Tanizawa Y."/>
            <person name="Sakamoto M."/>
            <person name="Ohkuma M."/>
            <person name="Tohno M."/>
        </authorList>
    </citation>
    <scope>NUCLEOTIDE SEQUENCE [LARGE SCALE GENOMIC DNA]</scope>
    <source>
        <strain evidence="1 2">DSM 12857</strain>
    </source>
</reference>
<sequence length="200" mass="23775">MDRKEEFMTAMEYILPEQFSKSSRSITLHCEKHSKEIVHTFLEAFKTAVEQTTILQDQKKKGKVRYILFSHLYSSIFLQRYLIRIDLMDHAFYSDSSQAVSYWDARDIYQLFEEDVEAIREELGKNFPRIREYEADFIRYAYAPYYHGVTKAFLQAMLEEALPELNFLPHQDRLESFVSILFGEYMGEADVLFQLGEEQI</sequence>
<proteinExistence type="predicted"/>
<name>A0ABQ5M4L4_9FIRM</name>